<reference evidence="1" key="1">
    <citation type="submission" date="2021-06" db="EMBL/GenBank/DDBJ databases">
        <authorList>
            <person name="Kallberg Y."/>
            <person name="Tangrot J."/>
            <person name="Rosling A."/>
        </authorList>
    </citation>
    <scope>NUCLEOTIDE SEQUENCE</scope>
    <source>
        <strain evidence="1">AU212A</strain>
    </source>
</reference>
<evidence type="ECO:0000313" key="1">
    <source>
        <dbReference type="EMBL" id="CAG8710305.1"/>
    </source>
</evidence>
<evidence type="ECO:0000313" key="2">
    <source>
        <dbReference type="Proteomes" id="UP000789860"/>
    </source>
</evidence>
<keyword evidence="2" id="KW-1185">Reference proteome</keyword>
<feature type="non-terminal residue" evidence="1">
    <location>
        <position position="1"/>
    </location>
</feature>
<name>A0ACA9PI43_9GLOM</name>
<organism evidence="1 2">
    <name type="scientific">Scutellospora calospora</name>
    <dbReference type="NCBI Taxonomy" id="85575"/>
    <lineage>
        <taxon>Eukaryota</taxon>
        <taxon>Fungi</taxon>
        <taxon>Fungi incertae sedis</taxon>
        <taxon>Mucoromycota</taxon>
        <taxon>Glomeromycotina</taxon>
        <taxon>Glomeromycetes</taxon>
        <taxon>Diversisporales</taxon>
        <taxon>Gigasporaceae</taxon>
        <taxon>Scutellospora</taxon>
    </lineage>
</organism>
<feature type="non-terminal residue" evidence="1">
    <location>
        <position position="57"/>
    </location>
</feature>
<protein>
    <submittedName>
        <fullName evidence="1">11806_t:CDS:1</fullName>
    </submittedName>
</protein>
<dbReference type="EMBL" id="CAJVPM010042877">
    <property type="protein sequence ID" value="CAG8710305.1"/>
    <property type="molecule type" value="Genomic_DNA"/>
</dbReference>
<comment type="caution">
    <text evidence="1">The sequence shown here is derived from an EMBL/GenBank/DDBJ whole genome shotgun (WGS) entry which is preliminary data.</text>
</comment>
<dbReference type="Proteomes" id="UP000789860">
    <property type="component" value="Unassembled WGS sequence"/>
</dbReference>
<accession>A0ACA9PI43</accession>
<proteinExistence type="predicted"/>
<gene>
    <name evidence="1" type="ORF">SCALOS_LOCUS10841</name>
</gene>
<sequence length="57" mass="6519">KAYKKEFPTLARISSNYLSIQATSIACEQAFLVTTNTILHIRSYFDPKTSRAFLYAK</sequence>